<proteinExistence type="inferred from homology"/>
<organism evidence="4 5">
    <name type="scientific">Actinomadura logoneensis</name>
    <dbReference type="NCBI Taxonomy" id="2293572"/>
    <lineage>
        <taxon>Bacteria</taxon>
        <taxon>Bacillati</taxon>
        <taxon>Actinomycetota</taxon>
        <taxon>Actinomycetes</taxon>
        <taxon>Streptosporangiales</taxon>
        <taxon>Thermomonosporaceae</taxon>
        <taxon>Actinomadura</taxon>
    </lineage>
</organism>
<feature type="compositionally biased region" description="Basic and acidic residues" evidence="2">
    <location>
        <begin position="135"/>
        <end position="145"/>
    </location>
</feature>
<evidence type="ECO:0000259" key="3">
    <source>
        <dbReference type="Pfam" id="PF02719"/>
    </source>
</evidence>
<keyword evidence="5" id="KW-1185">Reference proteome</keyword>
<reference evidence="4 5" key="1">
    <citation type="submission" date="2018-08" db="EMBL/GenBank/DDBJ databases">
        <title>Actinomadura jelena sp. nov., a novel Actinomycete isolated from soil in Chad.</title>
        <authorList>
            <person name="Shi L."/>
        </authorList>
    </citation>
    <scope>NUCLEOTIDE SEQUENCE [LARGE SCALE GENOMIC DNA]</scope>
    <source>
        <strain evidence="4 5">NEAU-G17</strain>
    </source>
</reference>
<feature type="non-terminal residue" evidence="4">
    <location>
        <position position="490"/>
    </location>
</feature>
<dbReference type="InterPro" id="IPR036291">
    <property type="entry name" value="NAD(P)-bd_dom_sf"/>
</dbReference>
<evidence type="ECO:0000313" key="4">
    <source>
        <dbReference type="EMBL" id="RFU38999.1"/>
    </source>
</evidence>
<dbReference type="PANTHER" id="PTHR43318:SF1">
    <property type="entry name" value="POLYSACCHARIDE BIOSYNTHESIS PROTEIN EPSC-RELATED"/>
    <property type="match status" value="1"/>
</dbReference>
<dbReference type="Proteomes" id="UP000261811">
    <property type="component" value="Unassembled WGS sequence"/>
</dbReference>
<comment type="similarity">
    <text evidence="1">Belongs to the polysaccharide synthase family.</text>
</comment>
<feature type="compositionally biased region" description="Basic and acidic residues" evidence="2">
    <location>
        <begin position="28"/>
        <end position="74"/>
    </location>
</feature>
<dbReference type="OrthoDB" id="9804264at2"/>
<evidence type="ECO:0000256" key="1">
    <source>
        <dbReference type="ARBA" id="ARBA00007430"/>
    </source>
</evidence>
<dbReference type="SUPFAM" id="SSF51735">
    <property type="entry name" value="NAD(P)-binding Rossmann-fold domains"/>
    <property type="match status" value="1"/>
</dbReference>
<dbReference type="Pfam" id="PF02719">
    <property type="entry name" value="Polysacc_synt_2"/>
    <property type="match status" value="1"/>
</dbReference>
<feature type="compositionally biased region" description="Basic residues" evidence="2">
    <location>
        <begin position="1"/>
        <end position="10"/>
    </location>
</feature>
<comment type="caution">
    <text evidence="4">The sequence shown here is derived from an EMBL/GenBank/DDBJ whole genome shotgun (WGS) entry which is preliminary data.</text>
</comment>
<sequence length="490" mass="51981">MRWFPRRSPRTRSAAPGAPPSPDGPPPRPRDGERLRPQNDEPPRAQNDEPARPRDGEPPRPQNDEQARPQKNEPVRPQSCEPTWPQGGGKTRPQRSEPTWQRDGEPTRTQGGEPTRPSHGGGGPAPVRSGRAAPSRRDEKTREQARTAWPGGGGTSAPSAEVPPLSMLLGRDEVAVTGPRARRLVLGRRVLVTGACGTVGSALCHGLKRLGPAELTLVDIDAAGLDRLRHEMTARLPAARVTAARADVRDGAAVAAVLAAARPELVFHTAGRHDLGLVERDPCRGVADNVLGLRHVVDGAVRHGARHLVFLSSDKAADPTSVFGATMRLGEFLLQAAAGGPTRFAAVRIGNVLGPRGRLLGLLADRIAAGETVTITHPEVARHFMTAEEAAGLLLEAAALAEEAETFVLDMGRPVPVVELVHRYAEQLRLPGVTIRFCGLGPGEKLAEKPFADCEARLRTAHPKIWATRPAPPPAAGLPALLDGLAAAAG</sequence>
<feature type="region of interest" description="Disordered" evidence="2">
    <location>
        <begin position="1"/>
        <end position="163"/>
    </location>
</feature>
<dbReference type="EMBL" id="QURH01000616">
    <property type="protein sequence ID" value="RFU38999.1"/>
    <property type="molecule type" value="Genomic_DNA"/>
</dbReference>
<dbReference type="InterPro" id="IPR003869">
    <property type="entry name" value="Polysac_CapD-like"/>
</dbReference>
<dbReference type="RefSeq" id="WP_117359659.1">
    <property type="nucleotide sequence ID" value="NZ_QURH01000616.1"/>
</dbReference>
<protein>
    <submittedName>
        <fullName evidence="4">NAD-dependent epimerase/dehydratase family protein</fullName>
    </submittedName>
</protein>
<evidence type="ECO:0000313" key="5">
    <source>
        <dbReference type="Proteomes" id="UP000261811"/>
    </source>
</evidence>
<name>A0A372JGF9_9ACTN</name>
<accession>A0A372JGF9</accession>
<gene>
    <name evidence="4" type="ORF">DZF91_24710</name>
</gene>
<dbReference type="PANTHER" id="PTHR43318">
    <property type="entry name" value="UDP-N-ACETYLGLUCOSAMINE 4,6-DEHYDRATASE"/>
    <property type="match status" value="1"/>
</dbReference>
<evidence type="ECO:0000256" key="2">
    <source>
        <dbReference type="SAM" id="MobiDB-lite"/>
    </source>
</evidence>
<dbReference type="Gene3D" id="3.40.50.720">
    <property type="entry name" value="NAD(P)-binding Rossmann-like Domain"/>
    <property type="match status" value="1"/>
</dbReference>
<dbReference type="InterPro" id="IPR051203">
    <property type="entry name" value="Polysaccharide_Synthase-Rel"/>
</dbReference>
<dbReference type="AlphaFoldDB" id="A0A372JGF9"/>
<feature type="domain" description="Polysaccharide biosynthesis protein CapD-like" evidence="3">
    <location>
        <begin position="190"/>
        <end position="468"/>
    </location>
</feature>
<feature type="compositionally biased region" description="Pro residues" evidence="2">
    <location>
        <begin position="17"/>
        <end position="27"/>
    </location>
</feature>